<gene>
    <name evidence="2" type="ORF">NCTC8105_00441</name>
</gene>
<accession>A0A377PDS1</accession>
<keyword evidence="1" id="KW-1133">Transmembrane helix</keyword>
<dbReference type="AlphaFoldDB" id="A0A377PDS1"/>
<dbReference type="Pfam" id="PF18159">
    <property type="entry name" value="S_4TM"/>
    <property type="match status" value="1"/>
</dbReference>
<evidence type="ECO:0000313" key="2">
    <source>
        <dbReference type="EMBL" id="STQ78420.1"/>
    </source>
</evidence>
<dbReference type="RefSeq" id="WP_043490520.1">
    <property type="nucleotide sequence ID" value="NZ_CALJTU010000040.1"/>
</dbReference>
<dbReference type="Proteomes" id="UP000254821">
    <property type="component" value="Unassembled WGS sequence"/>
</dbReference>
<keyword evidence="1" id="KW-0472">Membrane</keyword>
<dbReference type="EMBL" id="UGHP01000001">
    <property type="protein sequence ID" value="STQ78420.1"/>
    <property type="molecule type" value="Genomic_DNA"/>
</dbReference>
<feature type="transmembrane region" description="Helical" evidence="1">
    <location>
        <begin position="202"/>
        <end position="220"/>
    </location>
</feature>
<sequence length="311" mass="36249">MNGFYEKQNEPHMLKLLAGQRQIYSDVKAILMKSFCAGVVMPSVLSFIFFVMSFYPGYTAPWVKTLLTIYGLAFFIINHFILEHISNCKKKAARIQEEYDTRLFDMEWNDILAGKKTPISECMEYAQRYLDSEGNKNIRDWYLNSPLKVPSLLMVLLCQSKNMSWDANLKRKTSMLLSIVLTVNILMFAITLIFANPTFLEFIAFVAIVLPTYQFYYRYVSENKKSVARADELRLVIENTLREAAETLKFDQKKILKTTRSIQDQIFSYRASGNPVPDFIHKRSRVKDEERYDRIFQEYAAQLDTVESVPS</sequence>
<name>A0A377PDS1_HAFAL</name>
<feature type="transmembrane region" description="Helical" evidence="1">
    <location>
        <begin position="175"/>
        <end position="196"/>
    </location>
</feature>
<evidence type="ECO:0000313" key="3">
    <source>
        <dbReference type="Proteomes" id="UP000254821"/>
    </source>
</evidence>
<proteinExistence type="predicted"/>
<protein>
    <submittedName>
        <fullName evidence="2">Uncharacterized protein</fullName>
    </submittedName>
</protein>
<dbReference type="InterPro" id="IPR049920">
    <property type="entry name" value="IK1_05631-like"/>
</dbReference>
<evidence type="ECO:0000256" key="1">
    <source>
        <dbReference type="SAM" id="Phobius"/>
    </source>
</evidence>
<keyword evidence="1" id="KW-0812">Transmembrane</keyword>
<reference evidence="2 3" key="1">
    <citation type="submission" date="2018-06" db="EMBL/GenBank/DDBJ databases">
        <authorList>
            <consortium name="Pathogen Informatics"/>
            <person name="Doyle S."/>
        </authorList>
    </citation>
    <scope>NUCLEOTIDE SEQUENCE [LARGE SCALE GENOMIC DNA]</scope>
    <source>
        <strain evidence="2 3">NCTC8105</strain>
    </source>
</reference>
<organism evidence="2 3">
    <name type="scientific">Hafnia alvei</name>
    <dbReference type="NCBI Taxonomy" id="569"/>
    <lineage>
        <taxon>Bacteria</taxon>
        <taxon>Pseudomonadati</taxon>
        <taxon>Pseudomonadota</taxon>
        <taxon>Gammaproteobacteria</taxon>
        <taxon>Enterobacterales</taxon>
        <taxon>Hafniaceae</taxon>
        <taxon>Hafnia</taxon>
    </lineage>
</organism>
<feature type="transmembrane region" description="Helical" evidence="1">
    <location>
        <begin position="61"/>
        <end position="82"/>
    </location>
</feature>
<feature type="transmembrane region" description="Helical" evidence="1">
    <location>
        <begin position="30"/>
        <end position="55"/>
    </location>
</feature>